<gene>
    <name evidence="2" type="ORF">G5V65_16555</name>
</gene>
<evidence type="ECO:0000313" key="2">
    <source>
        <dbReference type="EMBL" id="NGQ92506.1"/>
    </source>
</evidence>
<accession>A0A6M1U0M1</accession>
<protein>
    <submittedName>
        <fullName evidence="2">TrgA family protein</fullName>
    </submittedName>
</protein>
<feature type="transmembrane region" description="Helical" evidence="1">
    <location>
        <begin position="114"/>
        <end position="137"/>
    </location>
</feature>
<keyword evidence="1" id="KW-1133">Transmembrane helix</keyword>
<dbReference type="EMBL" id="JAALFE010000018">
    <property type="protein sequence ID" value="NGQ92506.1"/>
    <property type="molecule type" value="Genomic_DNA"/>
</dbReference>
<dbReference type="Proteomes" id="UP000474758">
    <property type="component" value="Unassembled WGS sequence"/>
</dbReference>
<evidence type="ECO:0000313" key="3">
    <source>
        <dbReference type="Proteomes" id="UP000474758"/>
    </source>
</evidence>
<feature type="transmembrane region" description="Helical" evidence="1">
    <location>
        <begin position="36"/>
        <end position="57"/>
    </location>
</feature>
<evidence type="ECO:0000256" key="1">
    <source>
        <dbReference type="SAM" id="Phobius"/>
    </source>
</evidence>
<feature type="transmembrane region" description="Helical" evidence="1">
    <location>
        <begin position="69"/>
        <end position="89"/>
    </location>
</feature>
<organism evidence="2 3">
    <name type="scientific">Paragemmobacter kunshanensis</name>
    <dbReference type="NCBI Taxonomy" id="2583234"/>
    <lineage>
        <taxon>Bacteria</taxon>
        <taxon>Pseudomonadati</taxon>
        <taxon>Pseudomonadota</taxon>
        <taxon>Alphaproteobacteria</taxon>
        <taxon>Rhodobacterales</taxon>
        <taxon>Paracoccaceae</taxon>
        <taxon>Paragemmobacter</taxon>
    </lineage>
</organism>
<comment type="caution">
    <text evidence="2">The sequence shown here is derived from an EMBL/GenBank/DDBJ whole genome shotgun (WGS) entry which is preliminary data.</text>
</comment>
<dbReference type="InterPro" id="IPR047784">
    <property type="entry name" value="TrgA"/>
</dbReference>
<keyword evidence="1" id="KW-0812">Transmembrane</keyword>
<keyword evidence="1" id="KW-0472">Membrane</keyword>
<reference evidence="2 3" key="1">
    <citation type="submission" date="2020-02" db="EMBL/GenBank/DDBJ databases">
        <title>Rhodobacter translucens sp. nov., a novel bacterium isolated from activated sludge.</title>
        <authorList>
            <person name="Liu J."/>
        </authorList>
    </citation>
    <scope>NUCLEOTIDE SEQUENCE [LARGE SCALE GENOMIC DNA]</scope>
    <source>
        <strain evidence="2 3">HX-7-19</strain>
    </source>
</reference>
<sequence>MPTAAKLVAALCFGFLAWVVCIVLEGVMPDSQRVGYLYPVSILLAAICGWFVSGAAARARFAEAAATGMRTAVTAALVVLVAFAVGTMWDTAMRGRYRGPMDAVLDIVHRFLEFGGMMISVPVIATLLIGGAVAGMVTESAGRRWR</sequence>
<name>A0A6M1U0M1_9RHOB</name>
<dbReference type="NCBIfam" id="NF033773">
    <property type="entry name" value="tellur_TrgA"/>
    <property type="match status" value="1"/>
</dbReference>
<proteinExistence type="predicted"/>
<dbReference type="RefSeq" id="WP_165052223.1">
    <property type="nucleotide sequence ID" value="NZ_JAALFE010000018.1"/>
</dbReference>
<dbReference type="AlphaFoldDB" id="A0A6M1U0M1"/>
<keyword evidence="3" id="KW-1185">Reference proteome</keyword>